<evidence type="ECO:0000313" key="2">
    <source>
        <dbReference type="Proteomes" id="UP000027195"/>
    </source>
</evidence>
<reference evidence="2" key="1">
    <citation type="journal article" date="2014" name="Proc. Natl. Acad. Sci. U.S.A.">
        <title>Extensive sampling of basidiomycete genomes demonstrates inadequacy of the white-rot/brown-rot paradigm for wood decay fungi.</title>
        <authorList>
            <person name="Riley R."/>
            <person name="Salamov A.A."/>
            <person name="Brown D.W."/>
            <person name="Nagy L.G."/>
            <person name="Floudas D."/>
            <person name="Held B.W."/>
            <person name="Levasseur A."/>
            <person name="Lombard V."/>
            <person name="Morin E."/>
            <person name="Otillar R."/>
            <person name="Lindquist E.A."/>
            <person name="Sun H."/>
            <person name="LaButti K.M."/>
            <person name="Schmutz J."/>
            <person name="Jabbour D."/>
            <person name="Luo H."/>
            <person name="Baker S.E."/>
            <person name="Pisabarro A.G."/>
            <person name="Walton J.D."/>
            <person name="Blanchette R.A."/>
            <person name="Henrissat B."/>
            <person name="Martin F."/>
            <person name="Cullen D."/>
            <person name="Hibbett D.S."/>
            <person name="Grigoriev I.V."/>
        </authorList>
    </citation>
    <scope>NUCLEOTIDE SEQUENCE [LARGE SCALE GENOMIC DNA]</scope>
    <source>
        <strain evidence="2">FD-172 SS1</strain>
    </source>
</reference>
<evidence type="ECO:0000313" key="1">
    <source>
        <dbReference type="EMBL" id="KDQ12863.1"/>
    </source>
</evidence>
<accession>A0A067MAV3</accession>
<proteinExistence type="predicted"/>
<dbReference type="HOGENOM" id="CLU_997461_0_0_1"/>
<dbReference type="InParanoid" id="A0A067MAV3"/>
<dbReference type="AlphaFoldDB" id="A0A067MAV3"/>
<dbReference type="Proteomes" id="UP000027195">
    <property type="component" value="Unassembled WGS sequence"/>
</dbReference>
<sequence>MLSLTSVIWHLDEPPPRPALLPDGEEMSWPRVSRVSIQADHHTSFDLPSYFPSARDISLNTGAWSTQLSNIPFISRLRSVDGTWSDIKAVVDAGATHLKRVVTRSYVLDEIDFPSCLPSTIRSLSFSSRSIRRDADELRELISSCPQLTFLSIAFKAAHLDHCNESLDLILAHISGLPLKALQLAWINNDFRRVDYRGRLESFIITVSDLLPSLRVLSFAWATGVVYWTRTVVAEEGKALSYGRLREVPAEDGSDDLAWYDREYEAEQDEDTIDKNQQP</sequence>
<dbReference type="EMBL" id="KL198047">
    <property type="protein sequence ID" value="KDQ12863.1"/>
    <property type="molecule type" value="Genomic_DNA"/>
</dbReference>
<name>A0A067MAV3_BOTB1</name>
<evidence type="ECO:0008006" key="3">
    <source>
        <dbReference type="Google" id="ProtNLM"/>
    </source>
</evidence>
<keyword evidence="2" id="KW-1185">Reference proteome</keyword>
<protein>
    <recommendedName>
        <fullName evidence="3">F-box domain-containing protein</fullName>
    </recommendedName>
</protein>
<organism evidence="1 2">
    <name type="scientific">Botryobasidium botryosum (strain FD-172 SS1)</name>
    <dbReference type="NCBI Taxonomy" id="930990"/>
    <lineage>
        <taxon>Eukaryota</taxon>
        <taxon>Fungi</taxon>
        <taxon>Dikarya</taxon>
        <taxon>Basidiomycota</taxon>
        <taxon>Agaricomycotina</taxon>
        <taxon>Agaricomycetes</taxon>
        <taxon>Cantharellales</taxon>
        <taxon>Botryobasidiaceae</taxon>
        <taxon>Botryobasidium</taxon>
    </lineage>
</organism>
<gene>
    <name evidence="1" type="ORF">BOTBODRAFT_404058</name>
</gene>